<evidence type="ECO:0000313" key="1">
    <source>
        <dbReference type="EMBL" id="QCD41180.1"/>
    </source>
</evidence>
<dbReference type="KEGG" id="ddb:E7747_01970"/>
<protein>
    <recommendedName>
        <fullName evidence="3">Carboxypeptidase-like regulatory domain-containing protein</fullName>
    </recommendedName>
</protein>
<reference evidence="2" key="1">
    <citation type="submission" date="2019-02" db="EMBL/GenBank/DDBJ databases">
        <title>Isolation and identification of novel species under the genus Muribaculum.</title>
        <authorList>
            <person name="Miyake S."/>
            <person name="Ding Y."/>
            <person name="Low A."/>
            <person name="Soh M."/>
            <person name="Seedorf H."/>
        </authorList>
    </citation>
    <scope>NUCLEOTIDE SEQUENCE [LARGE SCALE GENOMIC DNA]</scope>
    <source>
        <strain evidence="2">H5</strain>
    </source>
</reference>
<dbReference type="AlphaFoldDB" id="A0A4P7W1F7"/>
<dbReference type="Proteomes" id="UP000297149">
    <property type="component" value="Chromosome"/>
</dbReference>
<evidence type="ECO:0000313" key="2">
    <source>
        <dbReference type="Proteomes" id="UP000297149"/>
    </source>
</evidence>
<accession>A0A4P7W1F7</accession>
<proteinExistence type="predicted"/>
<evidence type="ECO:0008006" key="3">
    <source>
        <dbReference type="Google" id="ProtNLM"/>
    </source>
</evidence>
<dbReference type="EMBL" id="CP039396">
    <property type="protein sequence ID" value="QCD41180.1"/>
    <property type="molecule type" value="Genomic_DNA"/>
</dbReference>
<gene>
    <name evidence="1" type="ORF">E7747_01970</name>
</gene>
<organism evidence="1 2">
    <name type="scientific">Duncaniella dubosii</name>
    <dbReference type="NCBI Taxonomy" id="2518971"/>
    <lineage>
        <taxon>Bacteria</taxon>
        <taxon>Pseudomonadati</taxon>
        <taxon>Bacteroidota</taxon>
        <taxon>Bacteroidia</taxon>
        <taxon>Bacteroidales</taxon>
        <taxon>Muribaculaceae</taxon>
        <taxon>Duncaniella</taxon>
    </lineage>
</organism>
<dbReference type="RefSeq" id="WP_136413801.1">
    <property type="nucleotide sequence ID" value="NZ_CP039396.1"/>
</dbReference>
<sequence length="410" mass="45780">MPRFLLMTLSMILLPFVLSGAMKRAVVVDSVSGRPLAKASVFGRSGKPVGISSDNGELPERIALSDYPLTVSSLGYAPATVEGPTDGLIKLREIAYDLPEVVVGPKKRQVLYMKGYVREYSMLTTYADTVFLFREKMVDFMIPARKTKGYYGWTTPRVLASKSYYHFSNDEGLDSVSNYFGQHFSWSDWVGVIDRAELPARLQGFDEAACDTVAGKYGPASIWRKDGENVSLDVDVLADTTGHGWAKSLAVYLRGKVDFSRFTLKYRFAEVNSGLILADNIAGLAINIESKGRGRDLPRFLHAGEEFDVDTYAEMYITDKEYMSVGQAKKFEKRDRRAEAVAIVSPDHAPELQPAIVELVGRVNSIDHARLRAVEKPDQRYVATKFPGYEKRKGSGLRNFFKSALNPKYK</sequence>
<keyword evidence="2" id="KW-1185">Reference proteome</keyword>
<name>A0A4P7W1F7_9BACT</name>